<dbReference type="Proteomes" id="UP000672602">
    <property type="component" value="Unassembled WGS sequence"/>
</dbReference>
<dbReference type="RefSeq" id="WP_210682700.1">
    <property type="nucleotide sequence ID" value="NZ_JAGMWN010000006.1"/>
</dbReference>
<feature type="region of interest" description="Disordered" evidence="1">
    <location>
        <begin position="231"/>
        <end position="257"/>
    </location>
</feature>
<reference evidence="2" key="1">
    <citation type="submission" date="2021-04" db="EMBL/GenBank/DDBJ databases">
        <authorList>
            <person name="Zhang D.-C."/>
        </authorList>
    </citation>
    <scope>NUCLEOTIDE SEQUENCE</scope>
    <source>
        <strain evidence="2">CGMCC 1.15697</strain>
    </source>
</reference>
<dbReference type="CDD" id="cd10928">
    <property type="entry name" value="CE4_u4"/>
    <property type="match status" value="1"/>
</dbReference>
<evidence type="ECO:0000313" key="3">
    <source>
        <dbReference type="Proteomes" id="UP000672602"/>
    </source>
</evidence>
<gene>
    <name evidence="2" type="ORF">KAJ83_13985</name>
</gene>
<proteinExistence type="predicted"/>
<evidence type="ECO:0000256" key="1">
    <source>
        <dbReference type="SAM" id="MobiDB-lite"/>
    </source>
</evidence>
<accession>A0A8J7S0L3</accession>
<dbReference type="SUPFAM" id="SSF88713">
    <property type="entry name" value="Glycoside hydrolase/deacetylase"/>
    <property type="match status" value="1"/>
</dbReference>
<dbReference type="InterPro" id="IPR011330">
    <property type="entry name" value="Glyco_hydro/deAcase_b/a-brl"/>
</dbReference>
<name>A0A8J7S0L3_9PROT</name>
<keyword evidence="3" id="KW-1185">Reference proteome</keyword>
<dbReference type="EMBL" id="JAGMWN010000006">
    <property type="protein sequence ID" value="MBP5858125.1"/>
    <property type="molecule type" value="Genomic_DNA"/>
</dbReference>
<comment type="caution">
    <text evidence="2">The sequence shown here is derived from an EMBL/GenBank/DDBJ whole genome shotgun (WGS) entry which is preliminary data.</text>
</comment>
<sequence>MARSQGGAYNQATRPTAAAPLASGRRDGAEAAAWARFTAAIDRLAEGGAHATFWWRDDDAGAIAPALDRLLSLAGTARPLGLAVIPRDLDDDTVAAVNAAGPGVAVLPHGLAHANHAPEGRKKAEFGADRPLATRRAEVEDGRRLLAESLGGRLFPLFVPPWNRINPDLADRLVADGWAGVSTFKARARAERGRRLNTHVDPIDWKGTRGFLGTQAALDQAVAHLTARWEASAGTDGKTGDETDPTEPTGLLTHHRDHDGGTWDFTAAFLETVAAHPAAILVAPVDGLGRDHEEPEAG</sequence>
<dbReference type="InterPro" id="IPR049591">
    <property type="entry name" value="CE4_u4-like"/>
</dbReference>
<dbReference type="AlphaFoldDB" id="A0A8J7S0L3"/>
<protein>
    <submittedName>
        <fullName evidence="2">Polysaccharide deacetylase family protein</fullName>
    </submittedName>
</protein>
<dbReference type="GO" id="GO:0005975">
    <property type="term" value="P:carbohydrate metabolic process"/>
    <property type="evidence" value="ECO:0007669"/>
    <property type="project" value="InterPro"/>
</dbReference>
<organism evidence="2 3">
    <name type="scientific">Marivibrio halodurans</name>
    <dbReference type="NCBI Taxonomy" id="2039722"/>
    <lineage>
        <taxon>Bacteria</taxon>
        <taxon>Pseudomonadati</taxon>
        <taxon>Pseudomonadota</taxon>
        <taxon>Alphaproteobacteria</taxon>
        <taxon>Rhodospirillales</taxon>
        <taxon>Rhodospirillaceae</taxon>
        <taxon>Marivibrio</taxon>
    </lineage>
</organism>
<feature type="region of interest" description="Disordered" evidence="1">
    <location>
        <begin position="1"/>
        <end position="24"/>
    </location>
</feature>
<evidence type="ECO:0000313" key="2">
    <source>
        <dbReference type="EMBL" id="MBP5858125.1"/>
    </source>
</evidence>